<accession>A0ABU0UQF9</accession>
<keyword evidence="4" id="KW-1185">Reference proteome</keyword>
<name>A0ABU0UQF9_9HYPH</name>
<keyword evidence="2" id="KW-1133">Transmembrane helix</keyword>
<reference evidence="3 4" key="1">
    <citation type="submission" date="2023-07" db="EMBL/GenBank/DDBJ databases">
        <title>Functional and genomic diversity of the sorghum phyllosphere microbiome.</title>
        <authorList>
            <person name="Shade A."/>
        </authorList>
    </citation>
    <scope>NUCLEOTIDE SEQUENCE [LARGE SCALE GENOMIC DNA]</scope>
    <source>
        <strain evidence="3 4">SORGH_AS_1126</strain>
    </source>
</reference>
<protein>
    <submittedName>
        <fullName evidence="3">Tfp pilus assembly protein PilO</fullName>
    </submittedName>
</protein>
<gene>
    <name evidence="3" type="ORF">QE408_004338</name>
</gene>
<evidence type="ECO:0000313" key="4">
    <source>
        <dbReference type="Proteomes" id="UP001224781"/>
    </source>
</evidence>
<evidence type="ECO:0000256" key="1">
    <source>
        <dbReference type="SAM" id="MobiDB-lite"/>
    </source>
</evidence>
<feature type="compositionally biased region" description="Basic and acidic residues" evidence="1">
    <location>
        <begin position="38"/>
        <end position="54"/>
    </location>
</feature>
<proteinExistence type="predicted"/>
<feature type="transmembrane region" description="Helical" evidence="2">
    <location>
        <begin position="12"/>
        <end position="33"/>
    </location>
</feature>
<keyword evidence="2" id="KW-0812">Transmembrane</keyword>
<organism evidence="3 4">
    <name type="scientific">Agrobacterium larrymoorei</name>
    <dbReference type="NCBI Taxonomy" id="160699"/>
    <lineage>
        <taxon>Bacteria</taxon>
        <taxon>Pseudomonadati</taxon>
        <taxon>Pseudomonadota</taxon>
        <taxon>Alphaproteobacteria</taxon>
        <taxon>Hyphomicrobiales</taxon>
        <taxon>Rhizobiaceae</taxon>
        <taxon>Rhizobium/Agrobacterium group</taxon>
        <taxon>Agrobacterium</taxon>
    </lineage>
</organism>
<keyword evidence="2" id="KW-0472">Membrane</keyword>
<evidence type="ECO:0000256" key="2">
    <source>
        <dbReference type="SAM" id="Phobius"/>
    </source>
</evidence>
<dbReference type="EMBL" id="JAUTBL010000002">
    <property type="protein sequence ID" value="MDQ1187195.1"/>
    <property type="molecule type" value="Genomic_DNA"/>
</dbReference>
<dbReference type="Proteomes" id="UP001224781">
    <property type="component" value="Unassembled WGS sequence"/>
</dbReference>
<evidence type="ECO:0000313" key="3">
    <source>
        <dbReference type="EMBL" id="MDQ1187195.1"/>
    </source>
</evidence>
<sequence>MESVTEMEWFEYFPIVMLPLKLLVVGIGMYYSIKWHHDQDKLKRAEDEKRKEQMEAAAKAAADREAATTEMPQPSP</sequence>
<feature type="region of interest" description="Disordered" evidence="1">
    <location>
        <begin position="38"/>
        <end position="76"/>
    </location>
</feature>
<comment type="caution">
    <text evidence="3">The sequence shown here is derived from an EMBL/GenBank/DDBJ whole genome shotgun (WGS) entry which is preliminary data.</text>
</comment>